<evidence type="ECO:0000256" key="2">
    <source>
        <dbReference type="ARBA" id="ARBA00022741"/>
    </source>
</evidence>
<evidence type="ECO:0000256" key="4">
    <source>
        <dbReference type="SAM" id="Coils"/>
    </source>
</evidence>
<feature type="transmembrane region" description="Helical" evidence="5">
    <location>
        <begin position="168"/>
        <end position="194"/>
    </location>
</feature>
<dbReference type="Proteomes" id="UP000257200">
    <property type="component" value="Unplaced"/>
</dbReference>
<dbReference type="GO" id="GO:0005525">
    <property type="term" value="F:GTP binding"/>
    <property type="evidence" value="ECO:0007669"/>
    <property type="project" value="UniProtKB-KW"/>
</dbReference>
<proteinExistence type="inferred from homology"/>
<keyword evidence="5" id="KW-0812">Transmembrane</keyword>
<evidence type="ECO:0000313" key="8">
    <source>
        <dbReference type="Proteomes" id="UP000257200"/>
    </source>
</evidence>
<dbReference type="PANTHER" id="PTHR10903">
    <property type="entry name" value="GTPASE, IMAP FAMILY MEMBER-RELATED"/>
    <property type="match status" value="1"/>
</dbReference>
<organism evidence="7 8">
    <name type="scientific">Acanthochromis polyacanthus</name>
    <name type="common">spiny chromis</name>
    <dbReference type="NCBI Taxonomy" id="80966"/>
    <lineage>
        <taxon>Eukaryota</taxon>
        <taxon>Metazoa</taxon>
        <taxon>Chordata</taxon>
        <taxon>Craniata</taxon>
        <taxon>Vertebrata</taxon>
        <taxon>Euteleostomi</taxon>
        <taxon>Actinopterygii</taxon>
        <taxon>Neopterygii</taxon>
        <taxon>Teleostei</taxon>
        <taxon>Neoteleostei</taxon>
        <taxon>Acanthomorphata</taxon>
        <taxon>Ovalentaria</taxon>
        <taxon>Pomacentridae</taxon>
        <taxon>Acanthochromis</taxon>
    </lineage>
</organism>
<sequence>MCLDLSANMESPKSYSPTRMSSTLNAFPLCSVAASEFRIVLLGKSEDKKTKLGRCHVFNNNDLTNHVQVTELLTKVESMVKKNGGGCYTNNMFEEAEAEIQKEVERIWKEKEEEIKRQKEELKRKHEEEIQAMQKRMEEQRAEIEKERKLRADQLKEMEENIEKERCFLSLIIFFLSITSWLFSTTIHCVLSLWCPASRWSFRPGLLLPERQFVLLLLYEEYF</sequence>
<dbReference type="AlphaFoldDB" id="A0A3Q1FRZ7"/>
<dbReference type="InterPro" id="IPR045058">
    <property type="entry name" value="GIMA/IAN/Toc"/>
</dbReference>
<dbReference type="Pfam" id="PF04548">
    <property type="entry name" value="AIG1"/>
    <property type="match status" value="1"/>
</dbReference>
<dbReference type="Gene3D" id="3.40.50.300">
    <property type="entry name" value="P-loop containing nucleotide triphosphate hydrolases"/>
    <property type="match status" value="1"/>
</dbReference>
<feature type="coiled-coil region" evidence="4">
    <location>
        <begin position="93"/>
        <end position="161"/>
    </location>
</feature>
<dbReference type="Ensembl" id="ENSAPOT00000001572.1">
    <property type="protein sequence ID" value="ENSAPOP00000009425.1"/>
    <property type="gene ID" value="ENSAPOG00000011702.1"/>
</dbReference>
<keyword evidence="5" id="KW-1133">Transmembrane helix</keyword>
<dbReference type="InParanoid" id="A0A3Q1FRZ7"/>
<feature type="domain" description="AIG1-type G" evidence="6">
    <location>
        <begin position="53"/>
        <end position="101"/>
    </location>
</feature>
<keyword evidence="3" id="KW-0342">GTP-binding</keyword>
<comment type="similarity">
    <text evidence="1">Belongs to the TRAFAC class TrmE-Era-EngA-EngB-Septin-like GTPase superfamily. AIG1/Toc34/Toc159-like paraseptin GTPase family. IAN subfamily.</text>
</comment>
<dbReference type="PANTHER" id="PTHR10903:SF170">
    <property type="entry name" value="GTPASE IMAP FAMILY MEMBER 7"/>
    <property type="match status" value="1"/>
</dbReference>
<protein>
    <recommendedName>
        <fullName evidence="6">AIG1-type G domain-containing protein</fullName>
    </recommendedName>
</protein>
<dbReference type="InterPro" id="IPR006703">
    <property type="entry name" value="G_AIG1"/>
</dbReference>
<evidence type="ECO:0000256" key="1">
    <source>
        <dbReference type="ARBA" id="ARBA00008535"/>
    </source>
</evidence>
<reference evidence="7" key="2">
    <citation type="submission" date="2025-09" db="UniProtKB">
        <authorList>
            <consortium name="Ensembl"/>
        </authorList>
    </citation>
    <scope>IDENTIFICATION</scope>
</reference>
<evidence type="ECO:0000256" key="3">
    <source>
        <dbReference type="ARBA" id="ARBA00023134"/>
    </source>
</evidence>
<dbReference type="InterPro" id="IPR027417">
    <property type="entry name" value="P-loop_NTPase"/>
</dbReference>
<keyword evidence="4" id="KW-0175">Coiled coil</keyword>
<evidence type="ECO:0000256" key="5">
    <source>
        <dbReference type="SAM" id="Phobius"/>
    </source>
</evidence>
<name>A0A3Q1FRZ7_9TELE</name>
<keyword evidence="2" id="KW-0547">Nucleotide-binding</keyword>
<evidence type="ECO:0000259" key="6">
    <source>
        <dbReference type="Pfam" id="PF04548"/>
    </source>
</evidence>
<dbReference type="STRING" id="80966.ENSAPOP00000009425"/>
<evidence type="ECO:0000313" key="7">
    <source>
        <dbReference type="Ensembl" id="ENSAPOP00000009425.1"/>
    </source>
</evidence>
<keyword evidence="5" id="KW-0472">Membrane</keyword>
<reference evidence="7" key="1">
    <citation type="submission" date="2025-08" db="UniProtKB">
        <authorList>
            <consortium name="Ensembl"/>
        </authorList>
    </citation>
    <scope>IDENTIFICATION</scope>
</reference>
<keyword evidence="8" id="KW-1185">Reference proteome</keyword>
<dbReference type="GeneTree" id="ENSGT01140000282522"/>
<accession>A0A3Q1FRZ7</accession>